<dbReference type="InterPro" id="IPR035973">
    <property type="entry name" value="Cyt_c_oxidase_su3-like_sf"/>
</dbReference>
<evidence type="ECO:0000259" key="7">
    <source>
        <dbReference type="PROSITE" id="PS50253"/>
    </source>
</evidence>
<dbReference type="PANTHER" id="PTHR11403">
    <property type="entry name" value="CYTOCHROME C OXIDASE SUBUNIT III"/>
    <property type="match status" value="1"/>
</dbReference>
<feature type="transmembrane region" description="Helical" evidence="6">
    <location>
        <begin position="21"/>
        <end position="42"/>
    </location>
</feature>
<evidence type="ECO:0000256" key="3">
    <source>
        <dbReference type="ARBA" id="ARBA00022692"/>
    </source>
</evidence>
<feature type="transmembrane region" description="Helical" evidence="6">
    <location>
        <begin position="332"/>
        <end position="351"/>
    </location>
</feature>
<feature type="domain" description="Heme-copper oxidase subunit III family profile" evidence="7">
    <location>
        <begin position="1"/>
        <end position="352"/>
    </location>
</feature>
<dbReference type="Proteomes" id="UP000245370">
    <property type="component" value="Unassembled WGS sequence"/>
</dbReference>
<keyword evidence="9" id="KW-1185">Reference proteome</keyword>
<comment type="similarity">
    <text evidence="2">Belongs to the cytochrome c oxidase subunit 3 family.</text>
</comment>
<dbReference type="RefSeq" id="WP_109359804.1">
    <property type="nucleotide sequence ID" value="NZ_QFRJ01000008.1"/>
</dbReference>
<dbReference type="PROSITE" id="PS50253">
    <property type="entry name" value="COX3"/>
    <property type="match status" value="1"/>
</dbReference>
<dbReference type="InterPro" id="IPR000298">
    <property type="entry name" value="Cyt_c_oxidase-like_su3"/>
</dbReference>
<evidence type="ECO:0000313" key="8">
    <source>
        <dbReference type="EMBL" id="PWH85102.1"/>
    </source>
</evidence>
<comment type="caution">
    <text evidence="8">The sequence shown here is derived from an EMBL/GenBank/DDBJ whole genome shotgun (WGS) entry which is preliminary data.</text>
</comment>
<dbReference type="InterPro" id="IPR013833">
    <property type="entry name" value="Cyt_c_oxidase_su3_a-hlx"/>
</dbReference>
<reference evidence="8 9" key="1">
    <citation type="submission" date="2018-05" db="EMBL/GenBank/DDBJ databases">
        <title>Brumimicrobium oceani sp. nov., isolated from coastal sediment.</title>
        <authorList>
            <person name="Kou Y."/>
        </authorList>
    </citation>
    <scope>NUCLEOTIDE SEQUENCE [LARGE SCALE GENOMIC DNA]</scope>
    <source>
        <strain evidence="8 9">C305</strain>
    </source>
</reference>
<proteinExistence type="inferred from homology"/>
<evidence type="ECO:0000256" key="5">
    <source>
        <dbReference type="ARBA" id="ARBA00023136"/>
    </source>
</evidence>
<dbReference type="PANTHER" id="PTHR11403:SF10">
    <property type="entry name" value="CYTOCHROME C OXIDASE"/>
    <property type="match status" value="1"/>
</dbReference>
<name>A0A2U2XBE2_9FLAO</name>
<dbReference type="GO" id="GO:0004129">
    <property type="term" value="F:cytochrome-c oxidase activity"/>
    <property type="evidence" value="ECO:0007669"/>
    <property type="project" value="InterPro"/>
</dbReference>
<dbReference type="SUPFAM" id="SSF81452">
    <property type="entry name" value="Cytochrome c oxidase subunit III-like"/>
    <property type="match status" value="2"/>
</dbReference>
<dbReference type="InterPro" id="IPR024791">
    <property type="entry name" value="Cyt_c/ubiquinol_Oxase_su3"/>
</dbReference>
<organism evidence="8 9">
    <name type="scientific">Brumimicrobium oceani</name>
    <dbReference type="NCBI Taxonomy" id="2100725"/>
    <lineage>
        <taxon>Bacteria</taxon>
        <taxon>Pseudomonadati</taxon>
        <taxon>Bacteroidota</taxon>
        <taxon>Flavobacteriia</taxon>
        <taxon>Flavobacteriales</taxon>
        <taxon>Crocinitomicaceae</taxon>
        <taxon>Brumimicrobium</taxon>
    </lineage>
</organism>
<evidence type="ECO:0000256" key="2">
    <source>
        <dbReference type="ARBA" id="ARBA00010581"/>
    </source>
</evidence>
<reference evidence="8 9" key="2">
    <citation type="submission" date="2018-05" db="EMBL/GenBank/DDBJ databases">
        <authorList>
            <person name="Lanie J.A."/>
            <person name="Ng W.-L."/>
            <person name="Kazmierczak K.M."/>
            <person name="Andrzejewski T.M."/>
            <person name="Davidsen T.M."/>
            <person name="Wayne K.J."/>
            <person name="Tettelin H."/>
            <person name="Glass J.I."/>
            <person name="Rusch D."/>
            <person name="Podicherti R."/>
            <person name="Tsui H.-C.T."/>
            <person name="Winkler M.E."/>
        </authorList>
    </citation>
    <scope>NUCLEOTIDE SEQUENCE [LARGE SCALE GENOMIC DNA]</scope>
    <source>
        <strain evidence="8 9">C305</strain>
    </source>
</reference>
<feature type="transmembrane region" description="Helical" evidence="6">
    <location>
        <begin position="54"/>
        <end position="75"/>
    </location>
</feature>
<feature type="transmembrane region" description="Helical" evidence="6">
    <location>
        <begin position="87"/>
        <end position="106"/>
    </location>
</feature>
<feature type="transmembrane region" description="Helical" evidence="6">
    <location>
        <begin position="287"/>
        <end position="312"/>
    </location>
</feature>
<sequence>MKKNFDDSYPREVQAKVKRNLVWIVCVSISMMFAGFTSAYIVSMGGSFWVKVDLPTAFFISTALIVLSSIVLFGATRAAKAGNVSRARMLVVLTLMLGIGFGVFQFQGYKALVKSGAHWVTNIIVDDGRYGDYFEIKKDGEYLTVDNNQYYFNDEQLEGEDKKRLQAFADQFTVPTLNDLKGKNIDYGEFTLLYKSEPLTFLDGEFIRPNGERLEELDFGRLRDLAQNIRDDRADFFMQGEMGKDFKLFYNGNELDYKERTLMYKGKPLSANLQNKLLRGNKDMSTAYFYVITILHLLHVVAGLIMLIVMSVRSYTAENAYKMAMSLGAGSIFWHFLGVLWLYLLLFLLFIH</sequence>
<comment type="subcellular location">
    <subcellularLocation>
        <location evidence="1">Membrane</location>
        <topology evidence="1">Multi-pass membrane protein</topology>
    </subcellularLocation>
</comment>
<gene>
    <name evidence="8" type="ORF">DIT68_10720</name>
</gene>
<keyword evidence="4 6" id="KW-1133">Transmembrane helix</keyword>
<evidence type="ECO:0000256" key="1">
    <source>
        <dbReference type="ARBA" id="ARBA00004141"/>
    </source>
</evidence>
<accession>A0A2U2XBE2</accession>
<dbReference type="GO" id="GO:0016020">
    <property type="term" value="C:membrane"/>
    <property type="evidence" value="ECO:0007669"/>
    <property type="project" value="UniProtKB-SubCell"/>
</dbReference>
<evidence type="ECO:0000256" key="6">
    <source>
        <dbReference type="SAM" id="Phobius"/>
    </source>
</evidence>
<evidence type="ECO:0000256" key="4">
    <source>
        <dbReference type="ARBA" id="ARBA00022989"/>
    </source>
</evidence>
<dbReference type="Gene3D" id="1.20.120.80">
    <property type="entry name" value="Cytochrome c oxidase, subunit III, four-helix bundle"/>
    <property type="match status" value="2"/>
</dbReference>
<dbReference type="Pfam" id="PF00510">
    <property type="entry name" value="COX3"/>
    <property type="match status" value="1"/>
</dbReference>
<evidence type="ECO:0000313" key="9">
    <source>
        <dbReference type="Proteomes" id="UP000245370"/>
    </source>
</evidence>
<keyword evidence="3 6" id="KW-0812">Transmembrane</keyword>
<dbReference type="EMBL" id="QFRJ01000008">
    <property type="protein sequence ID" value="PWH85102.1"/>
    <property type="molecule type" value="Genomic_DNA"/>
</dbReference>
<dbReference type="GO" id="GO:0019646">
    <property type="term" value="P:aerobic electron transport chain"/>
    <property type="evidence" value="ECO:0007669"/>
    <property type="project" value="InterPro"/>
</dbReference>
<dbReference type="AlphaFoldDB" id="A0A2U2XBE2"/>
<dbReference type="OrthoDB" id="679789at2"/>
<keyword evidence="5 6" id="KW-0472">Membrane</keyword>
<protein>
    <recommendedName>
        <fullName evidence="7">Heme-copper oxidase subunit III family profile domain-containing protein</fullName>
    </recommendedName>
</protein>